<comment type="caution">
    <text evidence="1">The sequence shown here is derived from an EMBL/GenBank/DDBJ whole genome shotgun (WGS) entry which is preliminary data.</text>
</comment>
<dbReference type="Proteomes" id="UP000178372">
    <property type="component" value="Unassembled WGS sequence"/>
</dbReference>
<proteinExistence type="predicted"/>
<dbReference type="EMBL" id="MFZF01000022">
    <property type="protein sequence ID" value="OGK16001.1"/>
    <property type="molecule type" value="Genomic_DNA"/>
</dbReference>
<sequence length="116" mass="12094">MDFSGAEIPAGDTPEIDELHRGAISSVVGRLERMSPNHVALIDAILMHCRHLGEMGISGTPASIVLLDTLNKIGFAAVQASNDGKSSRAIGMGLRNAADSLPSNIAQSEANLSSKK</sequence>
<protein>
    <submittedName>
        <fullName evidence="1">Uncharacterized protein</fullName>
    </submittedName>
</protein>
<name>A0A1F7GAR3_9BACT</name>
<evidence type="ECO:0000313" key="1">
    <source>
        <dbReference type="EMBL" id="OGK16001.1"/>
    </source>
</evidence>
<evidence type="ECO:0000313" key="2">
    <source>
        <dbReference type="Proteomes" id="UP000178372"/>
    </source>
</evidence>
<dbReference type="AlphaFoldDB" id="A0A1F7GAR3"/>
<gene>
    <name evidence="1" type="ORF">A2690_00925</name>
</gene>
<reference evidence="1 2" key="1">
    <citation type="journal article" date="2016" name="Nat. Commun.">
        <title>Thousands of microbial genomes shed light on interconnected biogeochemical processes in an aquifer system.</title>
        <authorList>
            <person name="Anantharaman K."/>
            <person name="Brown C.T."/>
            <person name="Hug L.A."/>
            <person name="Sharon I."/>
            <person name="Castelle C.J."/>
            <person name="Probst A.J."/>
            <person name="Thomas B.C."/>
            <person name="Singh A."/>
            <person name="Wilkins M.J."/>
            <person name="Karaoz U."/>
            <person name="Brodie E.L."/>
            <person name="Williams K.H."/>
            <person name="Hubbard S.S."/>
            <person name="Banfield J.F."/>
        </authorList>
    </citation>
    <scope>NUCLEOTIDE SEQUENCE [LARGE SCALE GENOMIC DNA]</scope>
</reference>
<organism evidence="1 2">
    <name type="scientific">Candidatus Roizmanbacteria bacterium RIFCSPHIGHO2_01_FULL_39_12b</name>
    <dbReference type="NCBI Taxonomy" id="1802030"/>
    <lineage>
        <taxon>Bacteria</taxon>
        <taxon>Candidatus Roizmaniibacteriota</taxon>
    </lineage>
</organism>
<accession>A0A1F7GAR3</accession>